<organism evidence="12 13">
    <name type="scientific">Striga asiatica</name>
    <name type="common">Asiatic witchweed</name>
    <name type="synonym">Buchnera asiatica</name>
    <dbReference type="NCBI Taxonomy" id="4170"/>
    <lineage>
        <taxon>Eukaryota</taxon>
        <taxon>Viridiplantae</taxon>
        <taxon>Streptophyta</taxon>
        <taxon>Embryophyta</taxon>
        <taxon>Tracheophyta</taxon>
        <taxon>Spermatophyta</taxon>
        <taxon>Magnoliopsida</taxon>
        <taxon>eudicotyledons</taxon>
        <taxon>Gunneridae</taxon>
        <taxon>Pentapetalae</taxon>
        <taxon>asterids</taxon>
        <taxon>lamiids</taxon>
        <taxon>Lamiales</taxon>
        <taxon>Orobanchaceae</taxon>
        <taxon>Buchnereae</taxon>
        <taxon>Striga</taxon>
    </lineage>
</organism>
<dbReference type="EC" id="1.4.3.-" evidence="8"/>
<comment type="cofactor">
    <cofactor evidence="8">
        <name>Cu cation</name>
        <dbReference type="ChEBI" id="CHEBI:23378"/>
    </cofactor>
    <text evidence="8">Contains 1 topaquinone per subunit.</text>
</comment>
<dbReference type="Gene3D" id="3.10.450.40">
    <property type="match status" value="2"/>
</dbReference>
<evidence type="ECO:0000259" key="11">
    <source>
        <dbReference type="Pfam" id="PF02728"/>
    </source>
</evidence>
<evidence type="ECO:0000256" key="8">
    <source>
        <dbReference type="RuleBase" id="RU000672"/>
    </source>
</evidence>
<dbReference type="InterPro" id="IPR015800">
    <property type="entry name" value="Cu_amine_oxidase_N2"/>
</dbReference>
<evidence type="ECO:0000313" key="13">
    <source>
        <dbReference type="Proteomes" id="UP000325081"/>
    </source>
</evidence>
<keyword evidence="13" id="KW-1185">Reference proteome</keyword>
<dbReference type="Pfam" id="PF02728">
    <property type="entry name" value="Cu_amine_oxidN3"/>
    <property type="match status" value="1"/>
</dbReference>
<dbReference type="Pfam" id="PF01179">
    <property type="entry name" value="Cu_amine_oxid"/>
    <property type="match status" value="1"/>
</dbReference>
<evidence type="ECO:0000256" key="5">
    <source>
        <dbReference type="ARBA" id="ARBA00023008"/>
    </source>
</evidence>
<keyword evidence="3 6" id="KW-0801">TPQ</keyword>
<keyword evidence="2 8" id="KW-0479">Metal-binding</keyword>
<dbReference type="AlphaFoldDB" id="A0A5A7QIH8"/>
<evidence type="ECO:0000259" key="10">
    <source>
        <dbReference type="Pfam" id="PF02727"/>
    </source>
</evidence>
<sequence length="479" mass="53288">MPLSSDLCLLQLTGVADLIGSAICLRSLPSLLDDLFQVFNFPLSFPSGWIAVVWFEVIAKGAGEGSKSMSFVASGLGGLVEATSMALEWKLTACFAVNNGIFVAEMVGRDLAQSHHPLDPLTPQEIQKTTLIIQKSHYGSLHNLTFHFLDLDEPPKQDVLKWLISTKQNGPFPACRAQAVIRANDETRELIIDLIKNSILSDKTSFHKLPISRLDFEKRAQLIGNYIFAPEHGLVRRARNKKARSGHVFGPYFYRGEGTSNVWARPIEGLGLLIDLEAQQVVEFVDRLKARMPKAEGTDFRAGARPIHCQTNKSNVEVNGQQVRWGNWKFHVALDVRAGLVISTASVYDNVRRRFRSVLYRGHVSETFVPYMNPTPEWHYRTFMDVGEFGFGRSASNLVPLVDCPCNAVYVDEYVAGGDGRPQVIERAICVFESYGGNITNGEAEISLVVRMVATVGTYDYILDWEFKNSGSIKVGGKE</sequence>
<dbReference type="SUPFAM" id="SSF49998">
    <property type="entry name" value="Amine oxidase catalytic domain"/>
    <property type="match status" value="1"/>
</dbReference>
<dbReference type="GO" id="GO:0009308">
    <property type="term" value="P:amine metabolic process"/>
    <property type="evidence" value="ECO:0007669"/>
    <property type="project" value="UniProtKB-UniRule"/>
</dbReference>
<dbReference type="Pfam" id="PF02727">
    <property type="entry name" value="Cu_amine_oxidN2"/>
    <property type="match status" value="1"/>
</dbReference>
<dbReference type="EMBL" id="BKCP01007070">
    <property type="protein sequence ID" value="GER44692.1"/>
    <property type="molecule type" value="Genomic_DNA"/>
</dbReference>
<dbReference type="GO" id="GO:0048038">
    <property type="term" value="F:quinone binding"/>
    <property type="evidence" value="ECO:0007669"/>
    <property type="project" value="InterPro"/>
</dbReference>
<dbReference type="InterPro" id="IPR015802">
    <property type="entry name" value="Cu_amine_oxidase_N3"/>
</dbReference>
<dbReference type="OrthoDB" id="5379943at2759"/>
<keyword evidence="5 8" id="KW-0186">Copper</keyword>
<dbReference type="GO" id="GO:0008131">
    <property type="term" value="F:primary methylamine oxidase activity"/>
    <property type="evidence" value="ECO:0007669"/>
    <property type="project" value="InterPro"/>
</dbReference>
<dbReference type="Gene3D" id="2.70.98.20">
    <property type="entry name" value="Copper amine oxidase, catalytic domain"/>
    <property type="match status" value="1"/>
</dbReference>
<protein>
    <recommendedName>
        <fullName evidence="8">Amine oxidase</fullName>
        <ecNumber evidence="8">1.4.3.-</ecNumber>
    </recommendedName>
</protein>
<dbReference type="InterPro" id="IPR016182">
    <property type="entry name" value="Cu_amine_oxidase_N-reg"/>
</dbReference>
<feature type="modified residue" description="2',4',5'-topaquinone" evidence="7">
    <location>
        <position position="459"/>
    </location>
</feature>
<dbReference type="InterPro" id="IPR015798">
    <property type="entry name" value="Cu_amine_oxidase_C"/>
</dbReference>
<dbReference type="GO" id="GO:0005507">
    <property type="term" value="F:copper ion binding"/>
    <property type="evidence" value="ECO:0007669"/>
    <property type="project" value="InterPro"/>
</dbReference>
<feature type="domain" description="Copper amine oxidase N3-terminal" evidence="11">
    <location>
        <begin position="253"/>
        <end position="287"/>
    </location>
</feature>
<comment type="similarity">
    <text evidence="1 8">Belongs to the copper/topaquinone oxidase family.</text>
</comment>
<feature type="active site" description="Proton acceptor" evidence="6">
    <location>
        <position position="385"/>
    </location>
</feature>
<comment type="caution">
    <text evidence="12">The sequence shown here is derived from an EMBL/GenBank/DDBJ whole genome shotgun (WGS) entry which is preliminary data.</text>
</comment>
<evidence type="ECO:0000256" key="7">
    <source>
        <dbReference type="PIRSR" id="PIRSR600269-51"/>
    </source>
</evidence>
<dbReference type="Proteomes" id="UP000325081">
    <property type="component" value="Unassembled WGS sequence"/>
</dbReference>
<keyword evidence="4 8" id="KW-0560">Oxidoreductase</keyword>
<proteinExistence type="inferred from homology"/>
<evidence type="ECO:0000256" key="6">
    <source>
        <dbReference type="PIRSR" id="PIRSR600269-50"/>
    </source>
</evidence>
<dbReference type="PANTHER" id="PTHR10638">
    <property type="entry name" value="COPPER AMINE OXIDASE"/>
    <property type="match status" value="1"/>
</dbReference>
<name>A0A5A7QIH8_STRAF</name>
<dbReference type="PANTHER" id="PTHR10638:SF40">
    <property type="entry name" value="PRIMARY AMINE OXIDASE 1"/>
    <property type="match status" value="1"/>
</dbReference>
<evidence type="ECO:0000256" key="2">
    <source>
        <dbReference type="ARBA" id="ARBA00022723"/>
    </source>
</evidence>
<feature type="domain" description="Copper amine oxidase catalytic" evidence="9">
    <location>
        <begin position="314"/>
        <end position="475"/>
    </location>
</feature>
<evidence type="ECO:0000259" key="9">
    <source>
        <dbReference type="Pfam" id="PF01179"/>
    </source>
</evidence>
<evidence type="ECO:0000256" key="1">
    <source>
        <dbReference type="ARBA" id="ARBA00007983"/>
    </source>
</evidence>
<accession>A0A5A7QIH8</accession>
<feature type="active site" description="Schiff-base intermediate with substrate; via topaquinone" evidence="6">
    <location>
        <position position="459"/>
    </location>
</feature>
<reference evidence="13" key="1">
    <citation type="journal article" date="2019" name="Curr. Biol.">
        <title>Genome Sequence of Striga asiatica Provides Insight into the Evolution of Plant Parasitism.</title>
        <authorList>
            <person name="Yoshida S."/>
            <person name="Kim S."/>
            <person name="Wafula E.K."/>
            <person name="Tanskanen J."/>
            <person name="Kim Y.M."/>
            <person name="Honaas L."/>
            <person name="Yang Z."/>
            <person name="Spallek T."/>
            <person name="Conn C.E."/>
            <person name="Ichihashi Y."/>
            <person name="Cheong K."/>
            <person name="Cui S."/>
            <person name="Der J.P."/>
            <person name="Gundlach H."/>
            <person name="Jiao Y."/>
            <person name="Hori C."/>
            <person name="Ishida J.K."/>
            <person name="Kasahara H."/>
            <person name="Kiba T."/>
            <person name="Kim M.S."/>
            <person name="Koo N."/>
            <person name="Laohavisit A."/>
            <person name="Lee Y.H."/>
            <person name="Lumba S."/>
            <person name="McCourt P."/>
            <person name="Mortimer J.C."/>
            <person name="Mutuku J.M."/>
            <person name="Nomura T."/>
            <person name="Sasaki-Sekimoto Y."/>
            <person name="Seto Y."/>
            <person name="Wang Y."/>
            <person name="Wakatake T."/>
            <person name="Sakakibara H."/>
            <person name="Demura T."/>
            <person name="Yamaguchi S."/>
            <person name="Yoneyama K."/>
            <person name="Manabe R.I."/>
            <person name="Nelson D.C."/>
            <person name="Schulman A.H."/>
            <person name="Timko M.P."/>
            <person name="dePamphilis C.W."/>
            <person name="Choi D."/>
            <person name="Shirasu K."/>
        </authorList>
    </citation>
    <scope>NUCLEOTIDE SEQUENCE [LARGE SCALE GENOMIC DNA]</scope>
    <source>
        <strain evidence="13">cv. UVA1</strain>
    </source>
</reference>
<evidence type="ECO:0000313" key="12">
    <source>
        <dbReference type="EMBL" id="GER44692.1"/>
    </source>
</evidence>
<evidence type="ECO:0000256" key="3">
    <source>
        <dbReference type="ARBA" id="ARBA00022772"/>
    </source>
</evidence>
<dbReference type="InterPro" id="IPR000269">
    <property type="entry name" value="Cu_amine_oxidase"/>
</dbReference>
<comment type="PTM">
    <text evidence="7 8">Topaquinone (TPQ) is generated by copper-dependent autoxidation of a specific tyrosyl residue.</text>
</comment>
<evidence type="ECO:0000256" key="4">
    <source>
        <dbReference type="ARBA" id="ARBA00023002"/>
    </source>
</evidence>
<gene>
    <name evidence="12" type="ORF">STAS_21595</name>
</gene>
<dbReference type="InterPro" id="IPR036460">
    <property type="entry name" value="Cu_amine_oxidase_C_sf"/>
</dbReference>
<feature type="domain" description="Copper amine oxidase N2-terminal" evidence="10">
    <location>
        <begin position="116"/>
        <end position="202"/>
    </location>
</feature>
<dbReference type="SUPFAM" id="SSF54416">
    <property type="entry name" value="Amine oxidase N-terminal region"/>
    <property type="match status" value="2"/>
</dbReference>